<name>A0AA89AH47_9ASTE</name>
<dbReference type="EMBL" id="JAVXUP010002766">
    <property type="protein sequence ID" value="KAK3001531.1"/>
    <property type="molecule type" value="Genomic_DNA"/>
</dbReference>
<feature type="region of interest" description="Disordered" evidence="8">
    <location>
        <begin position="119"/>
        <end position="186"/>
    </location>
</feature>
<feature type="domain" description="ALOG" evidence="9">
    <location>
        <begin position="182"/>
        <end position="294"/>
    </location>
</feature>
<comment type="subcellular location">
    <subcellularLocation>
        <location evidence="1">Nucleus</location>
    </subcellularLocation>
</comment>
<accession>A0AA89AH47</accession>
<evidence type="ECO:0000256" key="4">
    <source>
        <dbReference type="ARBA" id="ARBA00023015"/>
    </source>
</evidence>
<evidence type="ECO:0000256" key="2">
    <source>
        <dbReference type="ARBA" id="ARBA00010308"/>
    </source>
</evidence>
<keyword evidence="5" id="KW-0238">DNA-binding</keyword>
<sequence>MVLCLAIPPRRSIAVAPLQDRRGQTSHRDPLTIFAFSGVATKNGDGSMAARCTPDPTGHGPPVYSASLSHRYRPPDRHQCDRGKSTTTVAESFPCHDEPPRQYRAGRALPKTVVLSMSSTVVPPNGKPSSAIDKPKQKCPDLDPLAVTSAKSLAEDGGSNNPLFSALQSPSSSSTSPTTLSRYENQKRRDWNTFGQYLRNHRPPLSLARCSGAHVLKFLRYLDQFGKTKVHAHPCPFFGHPSPPAPCPLRQAWGSLDALIGHLRAAFEENGGKPESNPFGARAVRLYLREIRDS</sequence>
<dbReference type="GO" id="GO:0005634">
    <property type="term" value="C:nucleus"/>
    <property type="evidence" value="ECO:0007669"/>
    <property type="project" value="UniProtKB-SubCell"/>
</dbReference>
<feature type="compositionally biased region" description="Basic and acidic residues" evidence="8">
    <location>
        <begin position="73"/>
        <end position="84"/>
    </location>
</feature>
<comment type="caution">
    <text evidence="10">The sequence shown here is derived from an EMBL/GenBank/DDBJ whole genome shotgun (WGS) entry which is preliminary data.</text>
</comment>
<comment type="similarity">
    <text evidence="2">Belongs to the plant homeotic and developmental regulators ALOG protein family.</text>
</comment>
<dbReference type="Proteomes" id="UP001188597">
    <property type="component" value="Unassembled WGS sequence"/>
</dbReference>
<dbReference type="Pfam" id="PF04852">
    <property type="entry name" value="ALOG_dom"/>
    <property type="match status" value="1"/>
</dbReference>
<keyword evidence="6" id="KW-0804">Transcription</keyword>
<keyword evidence="4" id="KW-0805">Transcription regulation</keyword>
<evidence type="ECO:0000256" key="6">
    <source>
        <dbReference type="ARBA" id="ARBA00023163"/>
    </source>
</evidence>
<dbReference type="GO" id="GO:0009416">
    <property type="term" value="P:response to light stimulus"/>
    <property type="evidence" value="ECO:0007669"/>
    <property type="project" value="TreeGrafter"/>
</dbReference>
<dbReference type="PANTHER" id="PTHR31165:SF115">
    <property type="entry name" value="PROTEIN LIGHT-DEPENDENT SHORT HYPOCOTYLS 4"/>
    <property type="match status" value="1"/>
</dbReference>
<evidence type="ECO:0000313" key="10">
    <source>
        <dbReference type="EMBL" id="KAK3001531.1"/>
    </source>
</evidence>
<dbReference type="GO" id="GO:0003677">
    <property type="term" value="F:DNA binding"/>
    <property type="evidence" value="ECO:0007669"/>
    <property type="project" value="UniProtKB-KW"/>
</dbReference>
<keyword evidence="7" id="KW-0539">Nucleus</keyword>
<evidence type="ECO:0000256" key="3">
    <source>
        <dbReference type="ARBA" id="ARBA00022473"/>
    </source>
</evidence>
<dbReference type="GO" id="GO:0009299">
    <property type="term" value="P:mRNA transcription"/>
    <property type="evidence" value="ECO:0007669"/>
    <property type="project" value="TreeGrafter"/>
</dbReference>
<evidence type="ECO:0000256" key="5">
    <source>
        <dbReference type="ARBA" id="ARBA00023125"/>
    </source>
</evidence>
<dbReference type="InterPro" id="IPR006936">
    <property type="entry name" value="ALOG_dom"/>
</dbReference>
<evidence type="ECO:0000313" key="11">
    <source>
        <dbReference type="Proteomes" id="UP001188597"/>
    </source>
</evidence>
<organism evidence="10 11">
    <name type="scientific">Escallonia herrerae</name>
    <dbReference type="NCBI Taxonomy" id="1293975"/>
    <lineage>
        <taxon>Eukaryota</taxon>
        <taxon>Viridiplantae</taxon>
        <taxon>Streptophyta</taxon>
        <taxon>Embryophyta</taxon>
        <taxon>Tracheophyta</taxon>
        <taxon>Spermatophyta</taxon>
        <taxon>Magnoliopsida</taxon>
        <taxon>eudicotyledons</taxon>
        <taxon>Gunneridae</taxon>
        <taxon>Pentapetalae</taxon>
        <taxon>asterids</taxon>
        <taxon>campanulids</taxon>
        <taxon>Escalloniales</taxon>
        <taxon>Escalloniaceae</taxon>
        <taxon>Escallonia</taxon>
    </lineage>
</organism>
<dbReference type="InterPro" id="IPR040222">
    <property type="entry name" value="ALOG"/>
</dbReference>
<keyword evidence="3" id="KW-0217">Developmental protein</keyword>
<protein>
    <recommendedName>
        <fullName evidence="9">ALOG domain-containing protein</fullName>
    </recommendedName>
</protein>
<dbReference type="PANTHER" id="PTHR31165">
    <property type="entry name" value="PROTEIN G1-LIKE2"/>
    <property type="match status" value="1"/>
</dbReference>
<evidence type="ECO:0000259" key="9">
    <source>
        <dbReference type="PROSITE" id="PS51697"/>
    </source>
</evidence>
<evidence type="ECO:0000256" key="8">
    <source>
        <dbReference type="SAM" id="MobiDB-lite"/>
    </source>
</evidence>
<dbReference type="AlphaFoldDB" id="A0AA89AH47"/>
<keyword evidence="11" id="KW-1185">Reference proteome</keyword>
<gene>
    <name evidence="10" type="ORF">RJ639_021074</name>
</gene>
<dbReference type="PROSITE" id="PS51697">
    <property type="entry name" value="ALOG"/>
    <property type="match status" value="1"/>
</dbReference>
<proteinExistence type="inferred from homology"/>
<evidence type="ECO:0000256" key="7">
    <source>
        <dbReference type="ARBA" id="ARBA00023242"/>
    </source>
</evidence>
<feature type="compositionally biased region" description="Low complexity" evidence="8">
    <location>
        <begin position="162"/>
        <end position="181"/>
    </location>
</feature>
<reference evidence="10" key="1">
    <citation type="submission" date="2022-12" db="EMBL/GenBank/DDBJ databases">
        <title>Draft genome assemblies for two species of Escallonia (Escalloniales).</title>
        <authorList>
            <person name="Chanderbali A."/>
            <person name="Dervinis C."/>
            <person name="Anghel I."/>
            <person name="Soltis D."/>
            <person name="Soltis P."/>
            <person name="Zapata F."/>
        </authorList>
    </citation>
    <scope>NUCLEOTIDE SEQUENCE</scope>
    <source>
        <strain evidence="10">UCBG64.0493</strain>
        <tissue evidence="10">Leaf</tissue>
    </source>
</reference>
<evidence type="ECO:0000256" key="1">
    <source>
        <dbReference type="ARBA" id="ARBA00004123"/>
    </source>
</evidence>
<feature type="region of interest" description="Disordered" evidence="8">
    <location>
        <begin position="72"/>
        <end position="103"/>
    </location>
</feature>